<dbReference type="GO" id="GO:0006261">
    <property type="term" value="P:DNA-templated DNA replication"/>
    <property type="evidence" value="ECO:0007669"/>
    <property type="project" value="TreeGrafter"/>
</dbReference>
<dbReference type="Proteomes" id="UP000487649">
    <property type="component" value="Unassembled WGS sequence"/>
</dbReference>
<dbReference type="PANTHER" id="PTHR34388">
    <property type="entry name" value="DNA POLYMERASE III SUBUNIT DELTA"/>
    <property type="match status" value="1"/>
</dbReference>
<dbReference type="GO" id="GO:0003677">
    <property type="term" value="F:DNA binding"/>
    <property type="evidence" value="ECO:0007669"/>
    <property type="project" value="InterPro"/>
</dbReference>
<comment type="catalytic activity">
    <reaction evidence="8">
        <text>DNA(n) + a 2'-deoxyribonucleoside 5'-triphosphate = DNA(n+1) + diphosphate</text>
        <dbReference type="Rhea" id="RHEA:22508"/>
        <dbReference type="Rhea" id="RHEA-COMP:17339"/>
        <dbReference type="Rhea" id="RHEA-COMP:17340"/>
        <dbReference type="ChEBI" id="CHEBI:33019"/>
        <dbReference type="ChEBI" id="CHEBI:61560"/>
        <dbReference type="ChEBI" id="CHEBI:173112"/>
        <dbReference type="EC" id="2.7.7.7"/>
    </reaction>
</comment>
<dbReference type="SUPFAM" id="SSF48019">
    <property type="entry name" value="post-AAA+ oligomerization domain-like"/>
    <property type="match status" value="1"/>
</dbReference>
<dbReference type="PANTHER" id="PTHR34388:SF1">
    <property type="entry name" value="DNA POLYMERASE III SUBUNIT DELTA"/>
    <property type="match status" value="1"/>
</dbReference>
<dbReference type="AlphaFoldDB" id="A0A173UJA4"/>
<evidence type="ECO:0000256" key="6">
    <source>
        <dbReference type="ARBA" id="ARBA00022932"/>
    </source>
</evidence>
<keyword evidence="4 11" id="KW-0548">Nucleotidyltransferase</keyword>
<evidence type="ECO:0000313" key="12">
    <source>
        <dbReference type="Proteomes" id="UP000487649"/>
    </source>
</evidence>
<evidence type="ECO:0000256" key="2">
    <source>
        <dbReference type="ARBA" id="ARBA00017703"/>
    </source>
</evidence>
<comment type="caution">
    <text evidence="11">The sequence shown here is derived from an EMBL/GenBank/DDBJ whole genome shotgun (WGS) entry which is preliminary data.</text>
</comment>
<dbReference type="RefSeq" id="WP_006783183.1">
    <property type="nucleotide sequence ID" value="NZ_CAJJOK010000036.1"/>
</dbReference>
<feature type="domain" description="DNA polymerase III delta subunit-like C-terminal" evidence="10">
    <location>
        <begin position="202"/>
        <end position="322"/>
    </location>
</feature>
<dbReference type="Pfam" id="PF06144">
    <property type="entry name" value="DNA_pol3_delta"/>
    <property type="match status" value="1"/>
</dbReference>
<dbReference type="InterPro" id="IPR008921">
    <property type="entry name" value="DNA_pol3_clamp-load_cplx_C"/>
</dbReference>
<dbReference type="EC" id="2.7.7.7" evidence="1"/>
<evidence type="ECO:0000256" key="8">
    <source>
        <dbReference type="ARBA" id="ARBA00049244"/>
    </source>
</evidence>
<accession>A0A173UJA4</accession>
<dbReference type="OrthoDB" id="9775929at2"/>
<organism evidence="11 12">
    <name type="scientific">Turicibacter sanguinis</name>
    <dbReference type="NCBI Taxonomy" id="154288"/>
    <lineage>
        <taxon>Bacteria</taxon>
        <taxon>Bacillati</taxon>
        <taxon>Bacillota</taxon>
        <taxon>Erysipelotrichia</taxon>
        <taxon>Erysipelotrichales</taxon>
        <taxon>Turicibacteraceae</taxon>
        <taxon>Turicibacter</taxon>
    </lineage>
</organism>
<gene>
    <name evidence="11" type="primary">holA</name>
    <name evidence="11" type="ORF">GMA92_04135</name>
</gene>
<evidence type="ECO:0000259" key="9">
    <source>
        <dbReference type="Pfam" id="PF06144"/>
    </source>
</evidence>
<dbReference type="EMBL" id="WMQE01000006">
    <property type="protein sequence ID" value="MTK20627.1"/>
    <property type="molecule type" value="Genomic_DNA"/>
</dbReference>
<sequence length="326" mass="38391">MAIYTILGEQSVLCEKKINEILEQHQIESFDVISYDMKEATIQEALFDLQTVAFLSNRKAILVKNPLFLTGKDSKGELNHDLEKFMAFLEHPISDNILIIYAPYDKLDERKKVVKLLKKQSEFFTFETYSETTLIQWAQKKLKEEGIEFDPRAVELLVKFTHAKLDLMYQELDKIFLYFLDDATSKYLSVDLIHLLVPRQLEDNIFLLTDALMQQKVKDAYLIYQDLLTQNEEPFKILIMIANQFRLMSQVIQLSRQGYREAEVAKTLNVHPYRVKLIHGQSHRFELDLIQSYLYQLAQIDYKIKTGLLKKELALEMFILNLKSRY</sequence>
<evidence type="ECO:0000259" key="10">
    <source>
        <dbReference type="Pfam" id="PF21694"/>
    </source>
</evidence>
<dbReference type="Pfam" id="PF21694">
    <property type="entry name" value="DNA_pol3_delta_C"/>
    <property type="match status" value="1"/>
</dbReference>
<dbReference type="GO" id="GO:0003887">
    <property type="term" value="F:DNA-directed DNA polymerase activity"/>
    <property type="evidence" value="ECO:0007669"/>
    <property type="project" value="UniProtKB-KW"/>
</dbReference>
<protein>
    <recommendedName>
        <fullName evidence="2">DNA polymerase III subunit delta</fullName>
        <ecNumber evidence="1">2.7.7.7</ecNumber>
    </recommendedName>
</protein>
<dbReference type="InterPro" id="IPR005790">
    <property type="entry name" value="DNA_polIII_delta"/>
</dbReference>
<keyword evidence="6" id="KW-0239">DNA-directed DNA polymerase</keyword>
<dbReference type="InterPro" id="IPR048466">
    <property type="entry name" value="DNA_pol3_delta-like_C"/>
</dbReference>
<evidence type="ECO:0000256" key="3">
    <source>
        <dbReference type="ARBA" id="ARBA00022679"/>
    </source>
</evidence>
<dbReference type="NCBIfam" id="TIGR01128">
    <property type="entry name" value="holA"/>
    <property type="match status" value="1"/>
</dbReference>
<feature type="domain" description="DNA polymerase III delta N-terminal" evidence="9">
    <location>
        <begin position="4"/>
        <end position="125"/>
    </location>
</feature>
<dbReference type="GO" id="GO:0009360">
    <property type="term" value="C:DNA polymerase III complex"/>
    <property type="evidence" value="ECO:0007669"/>
    <property type="project" value="InterPro"/>
</dbReference>
<dbReference type="Gene3D" id="3.40.50.300">
    <property type="entry name" value="P-loop containing nucleotide triphosphate hydrolases"/>
    <property type="match status" value="1"/>
</dbReference>
<evidence type="ECO:0000256" key="7">
    <source>
        <dbReference type="ARBA" id="ARBA00034754"/>
    </source>
</evidence>
<dbReference type="Gene3D" id="1.10.8.60">
    <property type="match status" value="1"/>
</dbReference>
<dbReference type="InterPro" id="IPR027417">
    <property type="entry name" value="P-loop_NTPase"/>
</dbReference>
<name>A0A173UJA4_9FIRM</name>
<reference evidence="11 12" key="1">
    <citation type="journal article" date="2019" name="Nat. Med.">
        <title>A library of human gut bacterial isolates paired with longitudinal multiomics data enables mechanistic microbiome research.</title>
        <authorList>
            <person name="Poyet M."/>
            <person name="Groussin M."/>
            <person name="Gibbons S.M."/>
            <person name="Avila-Pacheco J."/>
            <person name="Jiang X."/>
            <person name="Kearney S.M."/>
            <person name="Perrotta A.R."/>
            <person name="Berdy B."/>
            <person name="Zhao S."/>
            <person name="Lieberman T.D."/>
            <person name="Swanson P.K."/>
            <person name="Smith M."/>
            <person name="Roesemann S."/>
            <person name="Alexander J.E."/>
            <person name="Rich S.A."/>
            <person name="Livny J."/>
            <person name="Vlamakis H."/>
            <person name="Clish C."/>
            <person name="Bullock K."/>
            <person name="Deik A."/>
            <person name="Scott J."/>
            <person name="Pierce K.A."/>
            <person name="Xavier R.J."/>
            <person name="Alm E.J."/>
        </authorList>
    </citation>
    <scope>NUCLEOTIDE SEQUENCE [LARGE SCALE GENOMIC DNA]</scope>
    <source>
        <strain evidence="11 12">BIOML-A198</strain>
    </source>
</reference>
<evidence type="ECO:0000313" key="11">
    <source>
        <dbReference type="EMBL" id="MTK20627.1"/>
    </source>
</evidence>
<proteinExistence type="inferred from homology"/>
<comment type="similarity">
    <text evidence="7">Belongs to the DNA polymerase HolA subunit family.</text>
</comment>
<dbReference type="InterPro" id="IPR010372">
    <property type="entry name" value="DNA_pol3_delta_N"/>
</dbReference>
<dbReference type="SUPFAM" id="SSF52540">
    <property type="entry name" value="P-loop containing nucleoside triphosphate hydrolases"/>
    <property type="match status" value="1"/>
</dbReference>
<evidence type="ECO:0000256" key="5">
    <source>
        <dbReference type="ARBA" id="ARBA00022705"/>
    </source>
</evidence>
<keyword evidence="5" id="KW-0235">DNA replication</keyword>
<evidence type="ECO:0000256" key="4">
    <source>
        <dbReference type="ARBA" id="ARBA00022695"/>
    </source>
</evidence>
<evidence type="ECO:0000256" key="1">
    <source>
        <dbReference type="ARBA" id="ARBA00012417"/>
    </source>
</evidence>
<dbReference type="Gene3D" id="1.20.272.10">
    <property type="match status" value="1"/>
</dbReference>
<keyword evidence="3 11" id="KW-0808">Transferase</keyword>